<dbReference type="InterPro" id="IPR036864">
    <property type="entry name" value="Zn2-C6_fun-type_DNA-bd_sf"/>
</dbReference>
<dbReference type="Gene3D" id="4.10.240.10">
    <property type="entry name" value="Zn(2)-C6 fungal-type DNA-binding domain"/>
    <property type="match status" value="1"/>
</dbReference>
<dbReference type="Pfam" id="PF00172">
    <property type="entry name" value="Zn_clus"/>
    <property type="match status" value="1"/>
</dbReference>
<evidence type="ECO:0000313" key="4">
    <source>
        <dbReference type="EMBL" id="KNB07627.1"/>
    </source>
</evidence>
<dbReference type="Pfam" id="PF11951">
    <property type="entry name" value="Fungal_trans_2"/>
    <property type="match status" value="1"/>
</dbReference>
<feature type="domain" description="Zn(2)-C6 fungal-type" evidence="3">
    <location>
        <begin position="15"/>
        <end position="47"/>
    </location>
</feature>
<dbReference type="InterPro" id="IPR001138">
    <property type="entry name" value="Zn2Cys6_DnaBD"/>
</dbReference>
<dbReference type="GO" id="GO:0005634">
    <property type="term" value="C:nucleus"/>
    <property type="evidence" value="ECO:0007669"/>
    <property type="project" value="UniProtKB-SubCell"/>
</dbReference>
<dbReference type="OrthoDB" id="1919336at2759"/>
<dbReference type="GO" id="GO:0008270">
    <property type="term" value="F:zinc ion binding"/>
    <property type="evidence" value="ECO:0007669"/>
    <property type="project" value="InterPro"/>
</dbReference>
<dbReference type="PANTHER" id="PTHR37534">
    <property type="entry name" value="TRANSCRIPTIONAL ACTIVATOR PROTEIN UGA3"/>
    <property type="match status" value="1"/>
</dbReference>
<organism evidence="4 5">
    <name type="scientific">Fusarium oxysporum f. sp. lycopersici (strain 4287 / CBS 123668 / FGSC 9935 / NRRL 34936)</name>
    <name type="common">Fusarium vascular wilt of tomato</name>
    <dbReference type="NCBI Taxonomy" id="426428"/>
    <lineage>
        <taxon>Eukaryota</taxon>
        <taxon>Fungi</taxon>
        <taxon>Dikarya</taxon>
        <taxon>Ascomycota</taxon>
        <taxon>Pezizomycotina</taxon>
        <taxon>Sordariomycetes</taxon>
        <taxon>Hypocreomycetidae</taxon>
        <taxon>Hypocreales</taxon>
        <taxon>Nectriaceae</taxon>
        <taxon>Fusarium</taxon>
        <taxon>Fusarium oxysporum species complex</taxon>
    </lineage>
</organism>
<evidence type="ECO:0000256" key="2">
    <source>
        <dbReference type="ARBA" id="ARBA00023242"/>
    </source>
</evidence>
<dbReference type="PROSITE" id="PS50048">
    <property type="entry name" value="ZN2_CY6_FUNGAL_2"/>
    <property type="match status" value="1"/>
</dbReference>
<name>A0A0J9WNP2_FUSO4</name>
<evidence type="ECO:0000259" key="3">
    <source>
        <dbReference type="PROSITE" id="PS50048"/>
    </source>
</evidence>
<dbReference type="CDD" id="cd00067">
    <property type="entry name" value="GAL4"/>
    <property type="match status" value="1"/>
</dbReference>
<proteinExistence type="predicted"/>
<keyword evidence="2" id="KW-0539">Nucleus</keyword>
<dbReference type="EMBL" id="DS231705">
    <property type="protein sequence ID" value="KNB07627.1"/>
    <property type="molecule type" value="Genomic_DNA"/>
</dbReference>
<dbReference type="KEGG" id="fox:FOXG_08737"/>
<dbReference type="GO" id="GO:0000981">
    <property type="term" value="F:DNA-binding transcription factor activity, RNA polymerase II-specific"/>
    <property type="evidence" value="ECO:0007669"/>
    <property type="project" value="InterPro"/>
</dbReference>
<reference evidence="4" key="2">
    <citation type="journal article" date="2010" name="Nature">
        <title>Comparative genomics reveals mobile pathogenicity chromosomes in Fusarium.</title>
        <authorList>
            <person name="Ma L.J."/>
            <person name="van der Does H.C."/>
            <person name="Borkovich K.A."/>
            <person name="Coleman J.J."/>
            <person name="Daboussi M.J."/>
            <person name="Di Pietro A."/>
            <person name="Dufresne M."/>
            <person name="Freitag M."/>
            <person name="Grabherr M."/>
            <person name="Henrissat B."/>
            <person name="Houterman P.M."/>
            <person name="Kang S."/>
            <person name="Shim W.B."/>
            <person name="Woloshuk C."/>
            <person name="Xie X."/>
            <person name="Xu J.R."/>
            <person name="Antoniw J."/>
            <person name="Baker S.E."/>
            <person name="Bluhm B.H."/>
            <person name="Breakspear A."/>
            <person name="Brown D.W."/>
            <person name="Butchko R.A."/>
            <person name="Chapman S."/>
            <person name="Coulson R."/>
            <person name="Coutinho P.M."/>
            <person name="Danchin E.G."/>
            <person name="Diener A."/>
            <person name="Gale L.R."/>
            <person name="Gardiner D.M."/>
            <person name="Goff S."/>
            <person name="Hammond-Kosack K.E."/>
            <person name="Hilburn K."/>
            <person name="Hua-Van A."/>
            <person name="Jonkers W."/>
            <person name="Kazan K."/>
            <person name="Kodira C.D."/>
            <person name="Koehrsen M."/>
            <person name="Kumar L."/>
            <person name="Lee Y.H."/>
            <person name="Li L."/>
            <person name="Manners J.M."/>
            <person name="Miranda-Saavedra D."/>
            <person name="Mukherjee M."/>
            <person name="Park G."/>
            <person name="Park J."/>
            <person name="Park S.Y."/>
            <person name="Proctor R.H."/>
            <person name="Regev A."/>
            <person name="Ruiz-Roldan M.C."/>
            <person name="Sain D."/>
            <person name="Sakthikumar S."/>
            <person name="Sykes S."/>
            <person name="Schwartz D.C."/>
            <person name="Turgeon B.G."/>
            <person name="Wapinski I."/>
            <person name="Yoder O."/>
            <person name="Young S."/>
            <person name="Zeng Q."/>
            <person name="Zhou S."/>
            <person name="Galagan J."/>
            <person name="Cuomo C.A."/>
            <person name="Kistler H.C."/>
            <person name="Rep M."/>
        </authorList>
    </citation>
    <scope>NUCLEOTIDE SEQUENCE [LARGE SCALE GENOMIC DNA]</scope>
    <source>
        <strain evidence="4">4287</strain>
    </source>
</reference>
<gene>
    <name evidence="4" type="ORF">FOXG_08737</name>
</gene>
<evidence type="ECO:0000256" key="1">
    <source>
        <dbReference type="ARBA" id="ARBA00004123"/>
    </source>
</evidence>
<dbReference type="PANTHER" id="PTHR37534:SF46">
    <property type="entry name" value="ZN(II)2CYS6 TRANSCRIPTION FACTOR (EUROFUNG)"/>
    <property type="match status" value="1"/>
</dbReference>
<dbReference type="RefSeq" id="XP_018245672.1">
    <property type="nucleotide sequence ID" value="XM_018387761.1"/>
</dbReference>
<dbReference type="InterPro" id="IPR021858">
    <property type="entry name" value="Fun_TF"/>
</dbReference>
<accession>A0A0J9WNP2</accession>
<reference evidence="4" key="1">
    <citation type="submission" date="2007-04" db="EMBL/GenBank/DDBJ databases">
        <authorList>
            <consortium name="The Broad Institute Genome Sequencing Platform"/>
            <person name="Birren B."/>
            <person name="Lander E."/>
            <person name="Galagan J."/>
            <person name="Nusbaum C."/>
            <person name="Devon K."/>
            <person name="Ma L.-J."/>
            <person name="Jaffe D."/>
            <person name="Butler J."/>
            <person name="Alvarez P."/>
            <person name="Gnerre S."/>
            <person name="Grabherr M."/>
            <person name="Kleber M."/>
            <person name="Mauceli E."/>
            <person name="Brockman W."/>
            <person name="MacCallum I.A."/>
            <person name="Young S."/>
            <person name="LaButti K."/>
            <person name="DeCaprio D."/>
            <person name="Crawford M."/>
            <person name="Koehrsen M."/>
            <person name="Engels R."/>
            <person name="Montgomery P."/>
            <person name="Pearson M."/>
            <person name="Howarth C."/>
            <person name="Larson L."/>
            <person name="White J."/>
            <person name="O'Leary S."/>
            <person name="Kodira C."/>
            <person name="Zeng Q."/>
            <person name="Yandava C."/>
            <person name="Alvarado L."/>
            <person name="Kistler C."/>
            <person name="Shim W.-B."/>
            <person name="Kang S."/>
            <person name="Woloshuk C."/>
        </authorList>
    </citation>
    <scope>NUCLEOTIDE SEQUENCE</scope>
    <source>
        <strain evidence="4">4287</strain>
    </source>
</reference>
<protein>
    <recommendedName>
        <fullName evidence="3">Zn(2)-C6 fungal-type domain-containing protein</fullName>
    </recommendedName>
</protein>
<dbReference type="PROSITE" id="PS00463">
    <property type="entry name" value="ZN2_CY6_FUNGAL_1"/>
    <property type="match status" value="1"/>
</dbReference>
<sequence length="511" mass="57342">MATSLQRPKLRAKTGCLPCRRQRIKCDERTPVCRACYASRVPRDCQWPMDKDLVDRRFRSCKLREVSKSKVAKSHRHHQSVPSAFLAISPSPQLLLADCVMARKRERGDIEWTLFREFGRRGTSLLLLPHCSSVFYKAWHGAIRGIMVSRKSLSPALMACATSFVSVRGGPPGMCHISHQYYTDSLASLAGSLCQDSPEKDDDVLVTIVLLYAFNIISGSSSWDDQPQHVSAAIKIIISRVLNATSADLSAFLRLALESVLYQVFLLNNGLWSSATSYISLQPLNSEFWARSERLLKHPDNMDFALLSLNSPVLGMPLAVMRLATFLGQLCLGRESANIEHLVNLQTEVRAWEGFALQAVEQTNASDTLNRDANCLYAMIASILMQHLITFGPNAGLPKVSPTDSWQTCVALHILSRRAGDHRWSECFIGTWPVYALGFLLSEREDRDIVRCDMQSRRELTGFWIVKRFQEDLERSWAGLEPDSPSAFVNYNIPDTRISAAFQPPIPIIAL</sequence>
<dbReference type="SMART" id="SM00066">
    <property type="entry name" value="GAL4"/>
    <property type="match status" value="1"/>
</dbReference>
<dbReference type="Proteomes" id="UP000009097">
    <property type="component" value="Unassembled WGS sequence"/>
</dbReference>
<comment type="subcellular location">
    <subcellularLocation>
        <location evidence="1">Nucleus</location>
    </subcellularLocation>
</comment>
<dbReference type="GeneID" id="28950357"/>
<dbReference type="SUPFAM" id="SSF57701">
    <property type="entry name" value="Zn2/Cys6 DNA-binding domain"/>
    <property type="match status" value="1"/>
</dbReference>
<dbReference type="AlphaFoldDB" id="A0A0J9WNP2"/>
<evidence type="ECO:0000313" key="5">
    <source>
        <dbReference type="Proteomes" id="UP000009097"/>
    </source>
</evidence>
<dbReference type="VEuPathDB" id="FungiDB:FOXG_08737"/>